<feature type="chain" id="PRO_5015059548" evidence="2">
    <location>
        <begin position="26"/>
        <end position="671"/>
    </location>
</feature>
<keyword evidence="2" id="KW-0732">Signal</keyword>
<accession>A0A1A8VSU3</accession>
<evidence type="ECO:0000313" key="4">
    <source>
        <dbReference type="EMBL" id="SBS82406.1"/>
    </source>
</evidence>
<dbReference type="GO" id="GO:0016787">
    <property type="term" value="F:hydrolase activity"/>
    <property type="evidence" value="ECO:0007669"/>
    <property type="project" value="UniProtKB-KW"/>
</dbReference>
<evidence type="ECO:0000256" key="1">
    <source>
        <dbReference type="SAM" id="MobiDB-lite"/>
    </source>
</evidence>
<reference evidence="5 6" key="2">
    <citation type="submission" date="2016-05" db="EMBL/GenBank/DDBJ databases">
        <authorList>
            <person name="Naeem Raeece"/>
        </authorList>
    </citation>
    <scope>NUCLEOTIDE SEQUENCE [LARGE SCALE GENOMIC DNA]</scope>
</reference>
<dbReference type="InterPro" id="IPR052920">
    <property type="entry name" value="DNA-binding_regulatory"/>
</dbReference>
<feature type="compositionally biased region" description="Basic and acidic residues" evidence="1">
    <location>
        <begin position="553"/>
        <end position="566"/>
    </location>
</feature>
<dbReference type="PANTHER" id="PTHR43358">
    <property type="entry name" value="ALPHA/BETA-HYDROLASE"/>
    <property type="match status" value="1"/>
</dbReference>
<reference evidence="4" key="1">
    <citation type="submission" date="2016-05" db="EMBL/GenBank/DDBJ databases">
        <authorList>
            <person name="Lavstsen T."/>
            <person name="Jespersen J.S."/>
        </authorList>
    </citation>
    <scope>NUCLEOTIDE SEQUENCE [LARGE SCALE GENOMIC DNA]</scope>
</reference>
<proteinExistence type="predicted"/>
<protein>
    <submittedName>
        <fullName evidence="4">Alpha/beta hydrolase, putative</fullName>
    </submittedName>
</protein>
<dbReference type="EMBL" id="FLQU01000111">
    <property type="protein sequence ID" value="SBS81066.1"/>
    <property type="molecule type" value="Genomic_DNA"/>
</dbReference>
<gene>
    <name evidence="4" type="ORF">POVCU1_007400</name>
    <name evidence="3" type="ORF">POVCU2_0008230</name>
</gene>
<dbReference type="EMBL" id="FLQV01000132">
    <property type="protein sequence ID" value="SBS82406.1"/>
    <property type="molecule type" value="Genomic_DNA"/>
</dbReference>
<dbReference type="InterPro" id="IPR029058">
    <property type="entry name" value="AB_hydrolase_fold"/>
</dbReference>
<dbReference type="Proteomes" id="UP000078546">
    <property type="component" value="Unassembled WGS sequence"/>
</dbReference>
<dbReference type="Proteomes" id="UP000078560">
    <property type="component" value="Unassembled WGS sequence"/>
</dbReference>
<keyword evidence="4" id="KW-0378">Hydrolase</keyword>
<evidence type="ECO:0000256" key="2">
    <source>
        <dbReference type="SAM" id="SignalP"/>
    </source>
</evidence>
<organism evidence="4 5">
    <name type="scientific">Plasmodium ovale curtisi</name>
    <dbReference type="NCBI Taxonomy" id="864141"/>
    <lineage>
        <taxon>Eukaryota</taxon>
        <taxon>Sar</taxon>
        <taxon>Alveolata</taxon>
        <taxon>Apicomplexa</taxon>
        <taxon>Aconoidasida</taxon>
        <taxon>Haemosporida</taxon>
        <taxon>Plasmodiidae</taxon>
        <taxon>Plasmodium</taxon>
        <taxon>Plasmodium (Plasmodium)</taxon>
    </lineage>
</organism>
<evidence type="ECO:0000313" key="6">
    <source>
        <dbReference type="Proteomes" id="UP000078560"/>
    </source>
</evidence>
<name>A0A1A8VSU3_PLAOA</name>
<evidence type="ECO:0000313" key="5">
    <source>
        <dbReference type="Proteomes" id="UP000078546"/>
    </source>
</evidence>
<feature type="signal peptide" evidence="2">
    <location>
        <begin position="1"/>
        <end position="25"/>
    </location>
</feature>
<dbReference type="Gene3D" id="3.40.50.1820">
    <property type="entry name" value="alpha/beta hydrolase"/>
    <property type="match status" value="1"/>
</dbReference>
<evidence type="ECO:0000313" key="3">
    <source>
        <dbReference type="EMBL" id="SBS81066.1"/>
    </source>
</evidence>
<sequence length="671" mass="78271">MSLLILAPTPIHAISFFLYVNLVHAEIAARRNNCSISRLPGFILCQTGKCMDMFHLYELLMFFLRHPRDKYEEDFLGPIFLHFYDKNYYRRDLIIKNRRGEKLKCCLFTPFNYNENTPCVIYTHSTRSCQLEALDILHILLICECSIFSYDCAGCGLSDGYYSTKGWNESQDLFLILNHLRNVEKIKNFALWGKYSGAASSIITAALDGNIKLLILDSPYVSLIELYKTTFHLSAKRKREVIFKNICLYFARRKIKKDFQYDINNVCPVFFIEDITIPTIYIFSRNDTIVHPAHSLYLAYKQDRAKKIIYISEKATQSHEAFTYDSKLTIAIKSVLYGSPFETDVRNIFDLCTYSRTFNTLRDRYAYEFDFIDRLVRKKWRQKSKIVQKVKKFIYFKYLSKSSLGSSSCLKYTKKKVHSTHGGKCVCGSIFAPSLPCIFAHVHYNVGKGAAKGELTPYSEEDEKICFQSTIDSLRGSNTSKSFPSLGSEKGGYLTDNSKTMQKYAYVWTSFTYEKNAKYHLTVTGLFLFNFLYAICFLLLPADENEYPQQESSRNDKRETNRDKKFSESGIANEYEDLFLDVHNMMDESKNTDIFKNYHMENLNLNKFHRNLDHIGQNDERPFKILHMQSSRSSLKSKKNTYKKSLTWDSKIHSSITYFKEDCPFELLRNE</sequence>
<feature type="region of interest" description="Disordered" evidence="1">
    <location>
        <begin position="547"/>
        <end position="566"/>
    </location>
</feature>
<dbReference type="AlphaFoldDB" id="A0A1A8VSU3"/>
<dbReference type="PANTHER" id="PTHR43358:SF4">
    <property type="entry name" value="ALPHA_BETA HYDROLASE FOLD-1 DOMAIN-CONTAINING PROTEIN"/>
    <property type="match status" value="1"/>
</dbReference>
<dbReference type="SUPFAM" id="SSF53474">
    <property type="entry name" value="alpha/beta-Hydrolases"/>
    <property type="match status" value="1"/>
</dbReference>